<dbReference type="Proteomes" id="UP000308600">
    <property type="component" value="Unassembled WGS sequence"/>
</dbReference>
<sequence length="272" mass="31134">MSDPIFPREIESVIFTDALVLNDGGESARKLILVAKRVYYWLIPKIMQTIAVRTMAPSRSYPFRLDLNTFREHGTHTKQFFIWLWDGHQLTADEYLAHCPNITDLVLWTTTGFKHSVLDVMSHLPLTHLSINLGYVDETTPALISLFSRVTHLDCLTTLTSETYEAKVKYFTSLTHLAIPVGGGQMKIQTLFEKFLKLRVLVVFGSGKTMGLTGSFDPKQDDPRIVRMTFQPDLEVDEWLLDVEEGRGVWGLADEAVQERKKLKEKLTREME</sequence>
<evidence type="ECO:0000313" key="1">
    <source>
        <dbReference type="EMBL" id="TFK65778.1"/>
    </source>
</evidence>
<dbReference type="EMBL" id="ML208426">
    <property type="protein sequence ID" value="TFK65778.1"/>
    <property type="molecule type" value="Genomic_DNA"/>
</dbReference>
<evidence type="ECO:0000313" key="2">
    <source>
        <dbReference type="Proteomes" id="UP000308600"/>
    </source>
</evidence>
<accession>A0ACD3AIP9</accession>
<reference evidence="1 2" key="1">
    <citation type="journal article" date="2019" name="Nat. Ecol. Evol.">
        <title>Megaphylogeny resolves global patterns of mushroom evolution.</title>
        <authorList>
            <person name="Varga T."/>
            <person name="Krizsan K."/>
            <person name="Foldi C."/>
            <person name="Dima B."/>
            <person name="Sanchez-Garcia M."/>
            <person name="Sanchez-Ramirez S."/>
            <person name="Szollosi G.J."/>
            <person name="Szarkandi J.G."/>
            <person name="Papp V."/>
            <person name="Albert L."/>
            <person name="Andreopoulos W."/>
            <person name="Angelini C."/>
            <person name="Antonin V."/>
            <person name="Barry K.W."/>
            <person name="Bougher N.L."/>
            <person name="Buchanan P."/>
            <person name="Buyck B."/>
            <person name="Bense V."/>
            <person name="Catcheside P."/>
            <person name="Chovatia M."/>
            <person name="Cooper J."/>
            <person name="Damon W."/>
            <person name="Desjardin D."/>
            <person name="Finy P."/>
            <person name="Geml J."/>
            <person name="Haridas S."/>
            <person name="Hughes K."/>
            <person name="Justo A."/>
            <person name="Karasinski D."/>
            <person name="Kautmanova I."/>
            <person name="Kiss B."/>
            <person name="Kocsube S."/>
            <person name="Kotiranta H."/>
            <person name="LaButti K.M."/>
            <person name="Lechner B.E."/>
            <person name="Liimatainen K."/>
            <person name="Lipzen A."/>
            <person name="Lukacs Z."/>
            <person name="Mihaltcheva S."/>
            <person name="Morgado L.N."/>
            <person name="Niskanen T."/>
            <person name="Noordeloos M.E."/>
            <person name="Ohm R.A."/>
            <person name="Ortiz-Santana B."/>
            <person name="Ovrebo C."/>
            <person name="Racz N."/>
            <person name="Riley R."/>
            <person name="Savchenko A."/>
            <person name="Shiryaev A."/>
            <person name="Soop K."/>
            <person name="Spirin V."/>
            <person name="Szebenyi C."/>
            <person name="Tomsovsky M."/>
            <person name="Tulloss R.E."/>
            <person name="Uehling J."/>
            <person name="Grigoriev I.V."/>
            <person name="Vagvolgyi C."/>
            <person name="Papp T."/>
            <person name="Martin F.M."/>
            <person name="Miettinen O."/>
            <person name="Hibbett D.S."/>
            <person name="Nagy L.G."/>
        </authorList>
    </citation>
    <scope>NUCLEOTIDE SEQUENCE [LARGE SCALE GENOMIC DNA]</scope>
    <source>
        <strain evidence="1 2">NL-1719</strain>
    </source>
</reference>
<name>A0ACD3AIP9_9AGAR</name>
<gene>
    <name evidence="1" type="ORF">BDN72DRAFT_962276</name>
</gene>
<proteinExistence type="predicted"/>
<keyword evidence="2" id="KW-1185">Reference proteome</keyword>
<organism evidence="1 2">
    <name type="scientific">Pluteus cervinus</name>
    <dbReference type="NCBI Taxonomy" id="181527"/>
    <lineage>
        <taxon>Eukaryota</taxon>
        <taxon>Fungi</taxon>
        <taxon>Dikarya</taxon>
        <taxon>Basidiomycota</taxon>
        <taxon>Agaricomycotina</taxon>
        <taxon>Agaricomycetes</taxon>
        <taxon>Agaricomycetidae</taxon>
        <taxon>Agaricales</taxon>
        <taxon>Pluteineae</taxon>
        <taxon>Pluteaceae</taxon>
        <taxon>Pluteus</taxon>
    </lineage>
</organism>
<protein>
    <submittedName>
        <fullName evidence="1">Uncharacterized protein</fullName>
    </submittedName>
</protein>